<sequence>MKTALSINQPFKDWVNHLKQDIRSAQIKAAVRVNSELLHLYWQLGAEIIERQKEMTWGSGFLEELSRELMAEFPDMKGFSYRNIRSIKQWYLFYNEPYTIWQQVVSKLGEEKFFSIPWGHHLYIISQCKEVNLFGERQLNNKTGNIYGR</sequence>
<evidence type="ECO:0000313" key="2">
    <source>
        <dbReference type="EMBL" id="KDS51530.1"/>
    </source>
</evidence>
<accession>A0A078S153</accession>
<feature type="domain" description="YhcG N-terminal" evidence="1">
    <location>
        <begin position="18"/>
        <end position="130"/>
    </location>
</feature>
<dbReference type="PANTHER" id="PTHR30547:SF0">
    <property type="entry name" value="BLR8175 PROTEIN"/>
    <property type="match status" value="1"/>
</dbReference>
<dbReference type="Pfam" id="PF17761">
    <property type="entry name" value="DUF1016_N"/>
    <property type="match status" value="1"/>
</dbReference>
<dbReference type="Proteomes" id="UP000028013">
    <property type="component" value="Unassembled WGS sequence"/>
</dbReference>
<protein>
    <recommendedName>
        <fullName evidence="1">YhcG N-terminal domain-containing protein</fullName>
    </recommendedName>
</protein>
<dbReference type="PANTHER" id="PTHR30547">
    <property type="entry name" value="UNCHARACTERIZED PROTEIN YHCG-RELATED"/>
    <property type="match status" value="1"/>
</dbReference>
<dbReference type="PATRIC" id="fig|1339349.3.peg.1622"/>
<gene>
    <name evidence="2" type="ORF">M094_0365</name>
</gene>
<proteinExistence type="predicted"/>
<evidence type="ECO:0000259" key="1">
    <source>
        <dbReference type="Pfam" id="PF17761"/>
    </source>
</evidence>
<comment type="caution">
    <text evidence="2">The sequence shown here is derived from an EMBL/GenBank/DDBJ whole genome shotgun (WGS) entry which is preliminary data.</text>
</comment>
<dbReference type="RefSeq" id="WP_227239025.1">
    <property type="nucleotide sequence ID" value="NZ_JNHN01000168.1"/>
</dbReference>
<name>A0A078S153_BACUN</name>
<dbReference type="EMBL" id="JNHN01000168">
    <property type="protein sequence ID" value="KDS51530.1"/>
    <property type="molecule type" value="Genomic_DNA"/>
</dbReference>
<dbReference type="InterPro" id="IPR041527">
    <property type="entry name" value="YhcG_N"/>
</dbReference>
<dbReference type="AlphaFoldDB" id="A0A078S153"/>
<dbReference type="InterPro" id="IPR053148">
    <property type="entry name" value="PD-DEXK-like_domain"/>
</dbReference>
<reference evidence="2 3" key="1">
    <citation type="submission" date="2014-04" db="EMBL/GenBank/DDBJ databases">
        <authorList>
            <person name="Sears C."/>
            <person name="Carroll K."/>
            <person name="Sack B.R."/>
            <person name="Qadri F."/>
            <person name="Myers L.L."/>
            <person name="Chung G.-T."/>
            <person name="Escheverria P."/>
            <person name="Fraser C.M."/>
            <person name="Sadzewicz L."/>
            <person name="Shefchek K.A."/>
            <person name="Tallon L."/>
            <person name="Das S.P."/>
            <person name="Daugherty S."/>
            <person name="Mongodin E.F."/>
        </authorList>
    </citation>
    <scope>NUCLEOTIDE SEQUENCE [LARGE SCALE GENOMIC DNA]</scope>
    <source>
        <strain evidence="2 3">3978 T3 ii</strain>
    </source>
</reference>
<evidence type="ECO:0000313" key="3">
    <source>
        <dbReference type="Proteomes" id="UP000028013"/>
    </source>
</evidence>
<organism evidence="2 3">
    <name type="scientific">Bacteroides uniformis str. 3978 T3 ii</name>
    <dbReference type="NCBI Taxonomy" id="1339349"/>
    <lineage>
        <taxon>Bacteria</taxon>
        <taxon>Pseudomonadati</taxon>
        <taxon>Bacteroidota</taxon>
        <taxon>Bacteroidia</taxon>
        <taxon>Bacteroidales</taxon>
        <taxon>Bacteroidaceae</taxon>
        <taxon>Bacteroides</taxon>
    </lineage>
</organism>